<dbReference type="InterPro" id="IPR012349">
    <property type="entry name" value="Split_barrel_FMN-bd"/>
</dbReference>
<dbReference type="EMBL" id="VVIM01000004">
    <property type="protein sequence ID" value="KAB0800858.1"/>
    <property type="molecule type" value="Genomic_DNA"/>
</dbReference>
<dbReference type="PANTHER" id="PTHR13343:SF17">
    <property type="entry name" value="CELLULAR REPRESSOR OF E1A-STIMULATED GENES, ISOFORM A"/>
    <property type="match status" value="1"/>
</dbReference>
<gene>
    <name evidence="3" type="ORF">PPYR_06421</name>
    <name evidence="4" type="ORF">PPYR_06424</name>
    <name evidence="5" type="ORF">PPYR_06597</name>
</gene>
<dbReference type="Gene3D" id="2.30.110.10">
    <property type="entry name" value="Electron Transport, Fmn-binding Protein, Chain A"/>
    <property type="match status" value="1"/>
</dbReference>
<dbReference type="InterPro" id="IPR055343">
    <property type="entry name" value="CREG_beta-barrel"/>
</dbReference>
<dbReference type="InParanoid" id="A0A1Y1LTC7"/>
<dbReference type="EMBL" id="GEZM01052882">
    <property type="protein sequence ID" value="JAV74247.1"/>
    <property type="molecule type" value="Transcribed_RNA"/>
</dbReference>
<proteinExistence type="predicted"/>
<name>A0A1Y1LTC7_PHOPY</name>
<dbReference type="EMBL" id="VVIM01000004">
    <property type="protein sequence ID" value="KAB0800682.1"/>
    <property type="molecule type" value="Genomic_DNA"/>
</dbReference>
<dbReference type="GO" id="GO:0005615">
    <property type="term" value="C:extracellular space"/>
    <property type="evidence" value="ECO:0007669"/>
    <property type="project" value="TreeGrafter"/>
</dbReference>
<sequence length="203" mass="23113">MINKYLTVLTVTCIISINGISIFEAGPPKPTNHALVAREVLHSSAWVSLSTISTMPDIKSFPYAGLESIVDGIDEKGNGVPYFFVTALDQAILDIQADKRCSVMASMAQQDWCVKYNLDQEDPRCQRVVLTGNFVWLDNKTEEYTKANENMLRKHPQFKYWPNAHDFTLAKMDIKQITLFDWFGGIKTIDLKEYFNAYDSNEI</sequence>
<reference evidence="3 6" key="2">
    <citation type="journal article" date="2018" name="Elife">
        <title>Firefly genomes illuminate parallel origins of bioluminescence in beetles.</title>
        <authorList>
            <person name="Fallon T.R."/>
            <person name="Lower S.E."/>
            <person name="Chang C.H."/>
            <person name="Bessho-Uehara M."/>
            <person name="Martin G.J."/>
            <person name="Bewick A.J."/>
            <person name="Behringer M."/>
            <person name="Debat H.J."/>
            <person name="Wong I."/>
            <person name="Day J.C."/>
            <person name="Suvorov A."/>
            <person name="Silva C.J."/>
            <person name="Stanger-Hall K.F."/>
            <person name="Hall D.W."/>
            <person name="Schmitz R.J."/>
            <person name="Nelson D.R."/>
            <person name="Lewis S.M."/>
            <person name="Shigenobu S."/>
            <person name="Bybee S.M."/>
            <person name="Larracuente A.M."/>
            <person name="Oba Y."/>
            <person name="Weng J.K."/>
        </authorList>
    </citation>
    <scope>NUCLEOTIDE SEQUENCE [LARGE SCALE GENOMIC DNA]</scope>
    <source>
        <strain evidence="3">1611_PpyrPB1</strain>
        <tissue evidence="3">Whole body</tissue>
    </source>
</reference>
<protein>
    <recommendedName>
        <fullName evidence="1">CREG-like beta-barrel domain-containing protein</fullName>
    </recommendedName>
</protein>
<dbReference type="GO" id="GO:0005737">
    <property type="term" value="C:cytoplasm"/>
    <property type="evidence" value="ECO:0007669"/>
    <property type="project" value="UniProtKB-ARBA"/>
</dbReference>
<dbReference type="FunCoup" id="A0A1Y1LTC7">
    <property type="interactions" value="15"/>
</dbReference>
<dbReference type="Pfam" id="PF13883">
    <property type="entry name" value="CREG_beta-barrel"/>
    <property type="match status" value="1"/>
</dbReference>
<organism evidence="2">
    <name type="scientific">Photinus pyralis</name>
    <name type="common">Common eastern firefly</name>
    <name type="synonym">Lampyris pyralis</name>
    <dbReference type="NCBI Taxonomy" id="7054"/>
    <lineage>
        <taxon>Eukaryota</taxon>
        <taxon>Metazoa</taxon>
        <taxon>Ecdysozoa</taxon>
        <taxon>Arthropoda</taxon>
        <taxon>Hexapoda</taxon>
        <taxon>Insecta</taxon>
        <taxon>Pterygota</taxon>
        <taxon>Neoptera</taxon>
        <taxon>Endopterygota</taxon>
        <taxon>Coleoptera</taxon>
        <taxon>Polyphaga</taxon>
        <taxon>Elateriformia</taxon>
        <taxon>Elateroidea</taxon>
        <taxon>Lampyridae</taxon>
        <taxon>Lampyrinae</taxon>
        <taxon>Photinus</taxon>
    </lineage>
</organism>
<dbReference type="PANTHER" id="PTHR13343">
    <property type="entry name" value="CREG1 PROTEIN"/>
    <property type="match status" value="1"/>
</dbReference>
<dbReference type="EMBL" id="VVIM01000004">
    <property type="protein sequence ID" value="KAB0800685.1"/>
    <property type="molecule type" value="Genomic_DNA"/>
</dbReference>
<accession>A0A1Y1LTC7</accession>
<evidence type="ECO:0000313" key="4">
    <source>
        <dbReference type="EMBL" id="KAB0800685.1"/>
    </source>
</evidence>
<evidence type="ECO:0000313" key="5">
    <source>
        <dbReference type="EMBL" id="KAB0800858.1"/>
    </source>
</evidence>
<evidence type="ECO:0000259" key="1">
    <source>
        <dbReference type="Pfam" id="PF13883"/>
    </source>
</evidence>
<evidence type="ECO:0000313" key="2">
    <source>
        <dbReference type="EMBL" id="JAV74247.1"/>
    </source>
</evidence>
<dbReference type="Proteomes" id="UP000327044">
    <property type="component" value="Unassembled WGS sequence"/>
</dbReference>
<evidence type="ECO:0000313" key="3">
    <source>
        <dbReference type="EMBL" id="KAB0800682.1"/>
    </source>
</evidence>
<dbReference type="OrthoDB" id="46836at2759"/>
<evidence type="ECO:0000313" key="6">
    <source>
        <dbReference type="Proteomes" id="UP000327044"/>
    </source>
</evidence>
<dbReference type="AlphaFoldDB" id="A0A1Y1LTC7"/>
<feature type="domain" description="CREG-like beta-barrel" evidence="1">
    <location>
        <begin position="28"/>
        <end position="196"/>
    </location>
</feature>
<reference evidence="3" key="3">
    <citation type="submission" date="2019-08" db="EMBL/GenBank/DDBJ databases">
        <authorList>
            <consortium name="Photinus pyralis genome working group"/>
            <person name="Fallon T.R."/>
            <person name="Sander Lower S.E."/>
            <person name="Weng J.-K."/>
        </authorList>
    </citation>
    <scope>NUCLEOTIDE SEQUENCE</scope>
    <source>
        <strain evidence="3">1611_PpyrPB1</strain>
        <tissue evidence="3">Whole body</tissue>
    </source>
</reference>
<keyword evidence="6" id="KW-1185">Reference proteome</keyword>
<reference evidence="2" key="1">
    <citation type="journal article" date="2016" name="Sci. Rep.">
        <title>Molecular characterization of firefly nuptial gifts: a multi-omics approach sheds light on postcopulatory sexual selection.</title>
        <authorList>
            <person name="Al-Wathiqui N."/>
            <person name="Fallon T.R."/>
            <person name="South A."/>
            <person name="Weng J.K."/>
            <person name="Lewis S.M."/>
        </authorList>
    </citation>
    <scope>NUCLEOTIDE SEQUENCE</scope>
</reference>
<dbReference type="SUPFAM" id="SSF50475">
    <property type="entry name" value="FMN-binding split barrel"/>
    <property type="match status" value="1"/>
</dbReference>